<comment type="caution">
    <text evidence="1">The sequence shown here is derived from an EMBL/GenBank/DDBJ whole genome shotgun (WGS) entry which is preliminary data.</text>
</comment>
<evidence type="ECO:0008006" key="3">
    <source>
        <dbReference type="Google" id="ProtNLM"/>
    </source>
</evidence>
<organism evidence="1 2">
    <name type="scientific">Marinoscillum furvescens DSM 4134</name>
    <dbReference type="NCBI Taxonomy" id="1122208"/>
    <lineage>
        <taxon>Bacteria</taxon>
        <taxon>Pseudomonadati</taxon>
        <taxon>Bacteroidota</taxon>
        <taxon>Cytophagia</taxon>
        <taxon>Cytophagales</taxon>
        <taxon>Reichenbachiellaceae</taxon>
        <taxon>Marinoscillum</taxon>
    </lineage>
</organism>
<dbReference type="Proteomes" id="UP000256779">
    <property type="component" value="Unassembled WGS sequence"/>
</dbReference>
<dbReference type="AlphaFoldDB" id="A0A3D9KVK8"/>
<accession>A0A3D9KVK8</accession>
<dbReference type="EMBL" id="QREG01000043">
    <property type="protein sequence ID" value="RED91409.1"/>
    <property type="molecule type" value="Genomic_DNA"/>
</dbReference>
<evidence type="ECO:0000313" key="1">
    <source>
        <dbReference type="EMBL" id="RED91409.1"/>
    </source>
</evidence>
<reference evidence="1 2" key="1">
    <citation type="submission" date="2018-07" db="EMBL/GenBank/DDBJ databases">
        <title>Genomic Encyclopedia of Type Strains, Phase IV (KMG-IV): sequencing the most valuable type-strain genomes for metagenomic binning, comparative biology and taxonomic classification.</title>
        <authorList>
            <person name="Goeker M."/>
        </authorList>
    </citation>
    <scope>NUCLEOTIDE SEQUENCE [LARGE SCALE GENOMIC DNA]</scope>
    <source>
        <strain evidence="1 2">DSM 4134</strain>
    </source>
</reference>
<keyword evidence="2" id="KW-1185">Reference proteome</keyword>
<sequence length="485" mass="55503">MTFLEQTIKEKGPILSSDLLDILLDKEKGLSKEAARKRLSRIRGDVAKVRGLFSDRQILFHDKAIYNSEEYFEGLTDALKKAGKQYHIILQSLAFHYGQIKKEQLAAYTVNPVKNLKGHLTFHSAIEKLVKLQLVHQDDDNIFLLPILAEGSINGKRAKGIEVAKNFLLIQFNDWSRKIGLTSYNTSVFHGEFGKYQFNFVSPTYVGSLPKFSVKKKIVPGFLIADVLIGNTVTEKEVEFFINKLKTLKYQKQIASFIPFLIVESIDPKSLNLLKSEGVVIGFVNELFGEKYKELLNSLINLVTNAGAILKKNPEAYLDLISKLNKLVDGKTNNLRGDLFELAVGYFQGRICNSIDIGKIINYQGEQREIDVLGFTAQKIIVSECKGYNHKIDKDEIDKWLGNKIPVIRKWILDQPSISDREIQFEIWSTGGFTEEAVRSLNDKMIKTKKYDIEFYGLEEMMEKSKELKSKKFTEILREYYIKEI</sequence>
<proteinExistence type="predicted"/>
<protein>
    <recommendedName>
        <fullName evidence="3">Restriction endonuclease</fullName>
    </recommendedName>
</protein>
<dbReference type="OrthoDB" id="735874at2"/>
<gene>
    <name evidence="1" type="ORF">C7460_1435</name>
</gene>
<name>A0A3D9KVK8_MARFU</name>
<dbReference type="RefSeq" id="WP_115870533.1">
    <property type="nucleotide sequence ID" value="NZ_QREG01000043.1"/>
</dbReference>
<evidence type="ECO:0000313" key="2">
    <source>
        <dbReference type="Proteomes" id="UP000256779"/>
    </source>
</evidence>